<organism evidence="2 3">
    <name type="scientific">Panagrellus redivivus</name>
    <name type="common">Microworm</name>
    <dbReference type="NCBI Taxonomy" id="6233"/>
    <lineage>
        <taxon>Eukaryota</taxon>
        <taxon>Metazoa</taxon>
        <taxon>Ecdysozoa</taxon>
        <taxon>Nematoda</taxon>
        <taxon>Chromadorea</taxon>
        <taxon>Rhabditida</taxon>
        <taxon>Tylenchina</taxon>
        <taxon>Panagrolaimomorpha</taxon>
        <taxon>Panagrolaimoidea</taxon>
        <taxon>Panagrolaimidae</taxon>
        <taxon>Panagrellus</taxon>
    </lineage>
</organism>
<name>A0A7E5A0C1_PANRE</name>
<keyword evidence="1" id="KW-1133">Transmembrane helix</keyword>
<keyword evidence="1" id="KW-0812">Transmembrane</keyword>
<evidence type="ECO:0000313" key="3">
    <source>
        <dbReference type="WBParaSite" id="Pan_g7026.t1"/>
    </source>
</evidence>
<accession>A0A7E5A0C1</accession>
<feature type="transmembrane region" description="Helical" evidence="1">
    <location>
        <begin position="80"/>
        <end position="101"/>
    </location>
</feature>
<evidence type="ECO:0000256" key="1">
    <source>
        <dbReference type="SAM" id="Phobius"/>
    </source>
</evidence>
<keyword evidence="2" id="KW-1185">Reference proteome</keyword>
<dbReference type="AlphaFoldDB" id="A0A7E5A0C1"/>
<feature type="transmembrane region" description="Helical" evidence="1">
    <location>
        <begin position="12"/>
        <end position="31"/>
    </location>
</feature>
<keyword evidence="1" id="KW-0472">Membrane</keyword>
<feature type="transmembrane region" description="Helical" evidence="1">
    <location>
        <begin position="51"/>
        <end position="73"/>
    </location>
</feature>
<protein>
    <submittedName>
        <fullName evidence="3">Uncharacterized protein</fullName>
    </submittedName>
</protein>
<evidence type="ECO:0000313" key="2">
    <source>
        <dbReference type="Proteomes" id="UP000492821"/>
    </source>
</evidence>
<proteinExistence type="predicted"/>
<reference evidence="2" key="1">
    <citation type="journal article" date="2013" name="Genetics">
        <title>The draft genome and transcriptome of Panagrellus redivivus are shaped by the harsh demands of a free-living lifestyle.</title>
        <authorList>
            <person name="Srinivasan J."/>
            <person name="Dillman A.R."/>
            <person name="Macchietto M.G."/>
            <person name="Heikkinen L."/>
            <person name="Lakso M."/>
            <person name="Fracchia K.M."/>
            <person name="Antoshechkin I."/>
            <person name="Mortazavi A."/>
            <person name="Wong G."/>
            <person name="Sternberg P.W."/>
        </authorList>
    </citation>
    <scope>NUCLEOTIDE SEQUENCE [LARGE SCALE GENOMIC DNA]</scope>
    <source>
        <strain evidence="2">MT8872</strain>
    </source>
</reference>
<sequence>MSKTGQVPLQYCVYALWFINITIDFAQVFIIVERLWSSMYVRVYESLRNPFVMFVFVISPFALTSILQIILSVGLSLGLYIWLVIVLNMALWIHGGILIFAW</sequence>
<reference evidence="3" key="2">
    <citation type="submission" date="2020-10" db="UniProtKB">
        <authorList>
            <consortium name="WormBaseParasite"/>
        </authorList>
    </citation>
    <scope>IDENTIFICATION</scope>
</reference>
<dbReference type="Proteomes" id="UP000492821">
    <property type="component" value="Unassembled WGS sequence"/>
</dbReference>
<dbReference type="WBParaSite" id="Pan_g7026.t1">
    <property type="protein sequence ID" value="Pan_g7026.t1"/>
    <property type="gene ID" value="Pan_g7026"/>
</dbReference>